<dbReference type="GO" id="GO:0005930">
    <property type="term" value="C:axoneme"/>
    <property type="evidence" value="ECO:0007669"/>
    <property type="project" value="UniProtKB-SubCell"/>
</dbReference>
<gene>
    <name evidence="6" type="ORF">A3770_04p32400</name>
</gene>
<dbReference type="UniPathway" id="UPA00143"/>
<dbReference type="OrthoDB" id="10064100at2759"/>
<feature type="region of interest" description="Disordered" evidence="4">
    <location>
        <begin position="508"/>
        <end position="527"/>
    </location>
</feature>
<comment type="subcellular location">
    <subcellularLocation>
        <location evidence="1">Cytoplasm</location>
        <location evidence="1">Cytoskeleton</location>
        <location evidence="1">Cilium axoneme</location>
    </subcellularLocation>
</comment>
<dbReference type="InterPro" id="IPR003613">
    <property type="entry name" value="Ubox_domain"/>
</dbReference>
<feature type="region of interest" description="Disordered" evidence="4">
    <location>
        <begin position="229"/>
        <end position="256"/>
    </location>
</feature>
<evidence type="ECO:0000256" key="2">
    <source>
        <dbReference type="ARBA" id="ARBA00022614"/>
    </source>
</evidence>
<reference evidence="6 7" key="1">
    <citation type="submission" date="2018-07" db="EMBL/GenBank/DDBJ databases">
        <title>The complete nuclear genome of the prasinophyte Chloropicon primus (CCMP1205).</title>
        <authorList>
            <person name="Pombert J.-F."/>
            <person name="Otis C."/>
            <person name="Turmel M."/>
            <person name="Lemieux C."/>
        </authorList>
    </citation>
    <scope>NUCLEOTIDE SEQUENCE [LARGE SCALE GENOMIC DNA]</scope>
    <source>
        <strain evidence="6 7">CCMP1205</strain>
    </source>
</reference>
<dbReference type="InterPro" id="IPR032675">
    <property type="entry name" value="LRR_dom_sf"/>
</dbReference>
<dbReference type="Gene3D" id="3.30.40.10">
    <property type="entry name" value="Zinc/RING finger domain, C3HC4 (zinc finger)"/>
    <property type="match status" value="1"/>
</dbReference>
<evidence type="ECO:0000256" key="4">
    <source>
        <dbReference type="SAM" id="MobiDB-lite"/>
    </source>
</evidence>
<keyword evidence="2" id="KW-0433">Leucine-rich repeat</keyword>
<dbReference type="PROSITE" id="PS51450">
    <property type="entry name" value="LRR"/>
    <property type="match status" value="1"/>
</dbReference>
<feature type="compositionally biased region" description="Polar residues" evidence="4">
    <location>
        <begin position="366"/>
        <end position="385"/>
    </location>
</feature>
<dbReference type="SMART" id="SM00504">
    <property type="entry name" value="Ubox"/>
    <property type="match status" value="1"/>
</dbReference>
<sequence>MEELVDKAVEREGMVLCLTQHALKQVPAKVFSHLGLVELDLSRNSIVELAPSIQVLKSLQVLKLSWNGLTNLPKEVCRLKKLKMLYLQFNNLTFLPEDLGNLENLAVLQANDNKIHHVPESVSKLGHLSELNLEYNQIQILPNTLHLAGTKNPLGLGALKLRGNPLLYPSQDVIVEGTRAVLEFLRKQSGGQTSGVRRGGQEPAKLESPECLKAKGGVSFYVQHRNLSSSVRNLRGGEEEQGGDGSSERPGPNTEKDKYAYLHTDLHREVEELIAQTRETFSMEGGGPSDRSSRHEPGSSSSARAAASSNSSSGTPHECPSPSHRRASPAKIHNGRTLFTSGSSPAIPERSRVADLRVTPAPSPGKASTASGQDNEARGRQSSFARSFYEHGASRQLRGMDLGECITVNGKQRKVDAQPQGPEDVSQQAEGAQSYSERTEPAGDATPGAPPAVTEEDIDIVHQLLAQRNPGIAYAMRGILYHTEVSDEDDNSSIEDEMTPESLSKLVEEVRGSPSTSPPRASPRKDLPKEFFCPITHDLMKDPVVLSDGHTYERKAIEKWIKLGKTTSPMTGVPLQNMSLTPNFTLRSMLQNPSFRTG</sequence>
<dbReference type="CDD" id="cd16655">
    <property type="entry name" value="RING-Ubox_WDSUB1-like"/>
    <property type="match status" value="1"/>
</dbReference>
<dbReference type="PANTHER" id="PTHR48051:SF48">
    <property type="entry name" value="MULTIFUNCTIONAL ROCO FAMILY SIGNALING REGULATOR 1"/>
    <property type="match status" value="1"/>
</dbReference>
<dbReference type="Gene3D" id="3.80.10.10">
    <property type="entry name" value="Ribonuclease Inhibitor"/>
    <property type="match status" value="1"/>
</dbReference>
<keyword evidence="7" id="KW-1185">Reference proteome</keyword>
<dbReference type="SUPFAM" id="SSF52058">
    <property type="entry name" value="L domain-like"/>
    <property type="match status" value="1"/>
</dbReference>
<dbReference type="InterPro" id="IPR013083">
    <property type="entry name" value="Znf_RING/FYVE/PHD"/>
</dbReference>
<feature type="compositionally biased region" description="Polar residues" evidence="4">
    <location>
        <begin position="425"/>
        <end position="436"/>
    </location>
</feature>
<evidence type="ECO:0000256" key="3">
    <source>
        <dbReference type="ARBA" id="ARBA00022737"/>
    </source>
</evidence>
<feature type="region of interest" description="Disordered" evidence="4">
    <location>
        <begin position="190"/>
        <end position="209"/>
    </location>
</feature>
<evidence type="ECO:0000313" key="6">
    <source>
        <dbReference type="EMBL" id="QDZ20722.1"/>
    </source>
</evidence>
<evidence type="ECO:0000313" key="7">
    <source>
        <dbReference type="Proteomes" id="UP000316726"/>
    </source>
</evidence>
<dbReference type="InterPro" id="IPR050216">
    <property type="entry name" value="LRR_domain-containing"/>
</dbReference>
<dbReference type="Pfam" id="PF23598">
    <property type="entry name" value="LRR_14"/>
    <property type="match status" value="1"/>
</dbReference>
<dbReference type="InterPro" id="IPR001611">
    <property type="entry name" value="Leu-rich_rpt"/>
</dbReference>
<dbReference type="Pfam" id="PF04564">
    <property type="entry name" value="U-box"/>
    <property type="match status" value="1"/>
</dbReference>
<dbReference type="InterPro" id="IPR055414">
    <property type="entry name" value="LRR_R13L4/SHOC2-like"/>
</dbReference>
<dbReference type="Proteomes" id="UP000316726">
    <property type="component" value="Chromosome 4"/>
</dbReference>
<dbReference type="GO" id="GO:0004842">
    <property type="term" value="F:ubiquitin-protein transferase activity"/>
    <property type="evidence" value="ECO:0007669"/>
    <property type="project" value="InterPro"/>
</dbReference>
<dbReference type="AlphaFoldDB" id="A0A5B8MN03"/>
<dbReference type="EMBL" id="CP031037">
    <property type="protein sequence ID" value="QDZ20722.1"/>
    <property type="molecule type" value="Genomic_DNA"/>
</dbReference>
<feature type="domain" description="U-box" evidence="5">
    <location>
        <begin position="526"/>
        <end position="598"/>
    </location>
</feature>
<evidence type="ECO:0000259" key="5">
    <source>
        <dbReference type="PROSITE" id="PS51698"/>
    </source>
</evidence>
<organism evidence="6 7">
    <name type="scientific">Chloropicon primus</name>
    <dbReference type="NCBI Taxonomy" id="1764295"/>
    <lineage>
        <taxon>Eukaryota</taxon>
        <taxon>Viridiplantae</taxon>
        <taxon>Chlorophyta</taxon>
        <taxon>Chloropicophyceae</taxon>
        <taxon>Chloropicales</taxon>
        <taxon>Chloropicaceae</taxon>
        <taxon>Chloropicon</taxon>
    </lineage>
</organism>
<dbReference type="SUPFAM" id="SSF57850">
    <property type="entry name" value="RING/U-box"/>
    <property type="match status" value="1"/>
</dbReference>
<dbReference type="GO" id="GO:0016567">
    <property type="term" value="P:protein ubiquitination"/>
    <property type="evidence" value="ECO:0007669"/>
    <property type="project" value="UniProtKB-UniPathway"/>
</dbReference>
<accession>A0A5B8MN03</accession>
<dbReference type="STRING" id="1764295.A0A5B8MN03"/>
<proteinExistence type="predicted"/>
<feature type="region of interest" description="Disordered" evidence="4">
    <location>
        <begin position="281"/>
        <end position="452"/>
    </location>
</feature>
<dbReference type="InterPro" id="IPR003591">
    <property type="entry name" value="Leu-rich_rpt_typical-subtyp"/>
</dbReference>
<protein>
    <recommendedName>
        <fullName evidence="5">U-box domain-containing protein</fullName>
    </recommendedName>
</protein>
<dbReference type="PROSITE" id="PS51698">
    <property type="entry name" value="U_BOX"/>
    <property type="match status" value="1"/>
</dbReference>
<feature type="compositionally biased region" description="Low complexity" evidence="4">
    <location>
        <begin position="298"/>
        <end position="313"/>
    </location>
</feature>
<name>A0A5B8MN03_9CHLO</name>
<keyword evidence="3" id="KW-0677">Repeat</keyword>
<dbReference type="PANTHER" id="PTHR48051">
    <property type="match status" value="1"/>
</dbReference>
<dbReference type="SMART" id="SM00369">
    <property type="entry name" value="LRR_TYP"/>
    <property type="match status" value="3"/>
</dbReference>
<evidence type="ECO:0000256" key="1">
    <source>
        <dbReference type="ARBA" id="ARBA00004430"/>
    </source>
</evidence>